<evidence type="ECO:0000256" key="8">
    <source>
        <dbReference type="ARBA" id="ARBA00023235"/>
    </source>
</evidence>
<feature type="compositionally biased region" description="Acidic residues" evidence="10">
    <location>
        <begin position="65"/>
        <end position="74"/>
    </location>
</feature>
<dbReference type="InterPro" id="IPR002464">
    <property type="entry name" value="DNA/RNA_helicase_DEAH_CS"/>
</dbReference>
<keyword evidence="8" id="KW-0413">Isomerase</keyword>
<dbReference type="PROSITE" id="PS50106">
    <property type="entry name" value="PDZ"/>
    <property type="match status" value="1"/>
</dbReference>
<dbReference type="InterPro" id="IPR010614">
    <property type="entry name" value="RAD3-like_helicase_DEAD"/>
</dbReference>
<dbReference type="Proteomes" id="UP000001449">
    <property type="component" value="Chromosome 6"/>
</dbReference>
<dbReference type="GO" id="GO:0003678">
    <property type="term" value="F:DNA helicase activity"/>
    <property type="evidence" value="ECO:0000318"/>
    <property type="project" value="GO_Central"/>
</dbReference>
<feature type="region of interest" description="Disordered" evidence="10">
    <location>
        <begin position="1120"/>
        <end position="1147"/>
    </location>
</feature>
<dbReference type="InParanoid" id="B8C513"/>
<dbReference type="GO" id="GO:0051536">
    <property type="term" value="F:iron-sulfur cluster binding"/>
    <property type="evidence" value="ECO:0007669"/>
    <property type="project" value="UniProtKB-KW"/>
</dbReference>
<keyword evidence="15" id="KW-1185">Reference proteome</keyword>
<dbReference type="GO" id="GO:0008270">
    <property type="term" value="F:zinc ion binding"/>
    <property type="evidence" value="ECO:0007669"/>
    <property type="project" value="UniProtKB-KW"/>
</dbReference>
<dbReference type="EMBL" id="CM000643">
    <property type="protein sequence ID" value="EED91038.1"/>
    <property type="molecule type" value="Genomic_DNA"/>
</dbReference>
<evidence type="ECO:0000256" key="7">
    <source>
        <dbReference type="ARBA" id="ARBA00023014"/>
    </source>
</evidence>
<keyword evidence="9" id="KW-0863">Zinc-finger</keyword>
<dbReference type="PANTHER" id="PTHR11472:SF47">
    <property type="entry name" value="FANCONI ANEMIA GROUP J PROTEIN"/>
    <property type="match status" value="1"/>
</dbReference>
<dbReference type="Gene3D" id="2.30.42.10">
    <property type="match status" value="1"/>
</dbReference>
<dbReference type="PROSITE" id="PS50089">
    <property type="entry name" value="ZF_RING_2"/>
    <property type="match status" value="1"/>
</dbReference>
<evidence type="ECO:0008006" key="16">
    <source>
        <dbReference type="Google" id="ProtNLM"/>
    </source>
</evidence>
<dbReference type="KEGG" id="tps:THAPSDRAFT_5916"/>
<feature type="domain" description="Helicase ATP-binding" evidence="13">
    <location>
        <begin position="485"/>
        <end position="946"/>
    </location>
</feature>
<keyword evidence="9" id="KW-0862">Zinc</keyword>
<dbReference type="RefSeq" id="XP_002290931.1">
    <property type="nucleotide sequence ID" value="XM_002290895.1"/>
</dbReference>
<organism evidence="14 15">
    <name type="scientific">Thalassiosira pseudonana</name>
    <name type="common">Marine diatom</name>
    <name type="synonym">Cyclotella nana</name>
    <dbReference type="NCBI Taxonomy" id="35128"/>
    <lineage>
        <taxon>Eukaryota</taxon>
        <taxon>Sar</taxon>
        <taxon>Stramenopiles</taxon>
        <taxon>Ochrophyta</taxon>
        <taxon>Bacillariophyta</taxon>
        <taxon>Coscinodiscophyceae</taxon>
        <taxon>Thalassiosirophycidae</taxon>
        <taxon>Thalassiosirales</taxon>
        <taxon>Thalassiosiraceae</taxon>
        <taxon>Thalassiosira</taxon>
    </lineage>
</organism>
<evidence type="ECO:0000256" key="6">
    <source>
        <dbReference type="ARBA" id="ARBA00023004"/>
    </source>
</evidence>
<feature type="region of interest" description="Disordered" evidence="10">
    <location>
        <begin position="366"/>
        <end position="387"/>
    </location>
</feature>
<dbReference type="GO" id="GO:0003677">
    <property type="term" value="F:DNA binding"/>
    <property type="evidence" value="ECO:0007669"/>
    <property type="project" value="InterPro"/>
</dbReference>
<dbReference type="eggNOG" id="KOG1132">
    <property type="taxonomic scope" value="Eukaryota"/>
</dbReference>
<dbReference type="GO" id="GO:0005524">
    <property type="term" value="F:ATP binding"/>
    <property type="evidence" value="ECO:0007669"/>
    <property type="project" value="UniProtKB-KW"/>
</dbReference>
<evidence type="ECO:0000256" key="5">
    <source>
        <dbReference type="ARBA" id="ARBA00022840"/>
    </source>
</evidence>
<feature type="compositionally biased region" description="Polar residues" evidence="10">
    <location>
        <begin position="10"/>
        <end position="22"/>
    </location>
</feature>
<reference evidence="14 15" key="1">
    <citation type="journal article" date="2004" name="Science">
        <title>The genome of the diatom Thalassiosira pseudonana: ecology, evolution, and metabolism.</title>
        <authorList>
            <person name="Armbrust E.V."/>
            <person name="Berges J.A."/>
            <person name="Bowler C."/>
            <person name="Green B.R."/>
            <person name="Martinez D."/>
            <person name="Putnam N.H."/>
            <person name="Zhou S."/>
            <person name="Allen A.E."/>
            <person name="Apt K.E."/>
            <person name="Bechner M."/>
            <person name="Brzezinski M.A."/>
            <person name="Chaal B.K."/>
            <person name="Chiovitti A."/>
            <person name="Davis A.K."/>
            <person name="Demarest M.S."/>
            <person name="Detter J.C."/>
            <person name="Glavina T."/>
            <person name="Goodstein D."/>
            <person name="Hadi M.Z."/>
            <person name="Hellsten U."/>
            <person name="Hildebrand M."/>
            <person name="Jenkins B.D."/>
            <person name="Jurka J."/>
            <person name="Kapitonov V.V."/>
            <person name="Kroger N."/>
            <person name="Lau W.W."/>
            <person name="Lane T.W."/>
            <person name="Larimer F.W."/>
            <person name="Lippmeier J.C."/>
            <person name="Lucas S."/>
            <person name="Medina M."/>
            <person name="Montsant A."/>
            <person name="Obornik M."/>
            <person name="Parker M.S."/>
            <person name="Palenik B."/>
            <person name="Pazour G.J."/>
            <person name="Richardson P.M."/>
            <person name="Rynearson T.A."/>
            <person name="Saito M.A."/>
            <person name="Schwartz D.C."/>
            <person name="Thamatrakoln K."/>
            <person name="Valentin K."/>
            <person name="Vardi A."/>
            <person name="Wilkerson F.P."/>
            <person name="Rokhsar D.S."/>
        </authorList>
    </citation>
    <scope>NUCLEOTIDE SEQUENCE [LARGE SCALE GENOMIC DNA]</scope>
    <source>
        <strain evidence="14 15">CCMP1335</strain>
    </source>
</reference>
<feature type="compositionally biased region" description="Low complexity" evidence="10">
    <location>
        <begin position="1687"/>
        <end position="1705"/>
    </location>
</feature>
<feature type="compositionally biased region" description="Polar residues" evidence="10">
    <location>
        <begin position="1719"/>
        <end position="1731"/>
    </location>
</feature>
<keyword evidence="7" id="KW-0411">Iron-sulfur</keyword>
<dbReference type="GeneID" id="7448388"/>
<feature type="domain" description="RING-type" evidence="11">
    <location>
        <begin position="1800"/>
        <end position="1837"/>
    </location>
</feature>
<dbReference type="SUPFAM" id="SSF52540">
    <property type="entry name" value="P-loop containing nucleoside triphosphate hydrolases"/>
    <property type="match status" value="1"/>
</dbReference>
<feature type="domain" description="PDZ" evidence="12">
    <location>
        <begin position="756"/>
        <end position="826"/>
    </location>
</feature>
<feature type="region of interest" description="Disordered" evidence="10">
    <location>
        <begin position="1"/>
        <end position="210"/>
    </location>
</feature>
<dbReference type="Pfam" id="PF00595">
    <property type="entry name" value="PDZ"/>
    <property type="match status" value="1"/>
</dbReference>
<evidence type="ECO:0000256" key="3">
    <source>
        <dbReference type="ARBA" id="ARBA00022801"/>
    </source>
</evidence>
<keyword evidence="2" id="KW-0547">Nucleotide-binding</keyword>
<dbReference type="InterPro" id="IPR045028">
    <property type="entry name" value="DinG/Rad3-like"/>
</dbReference>
<reference evidence="14 15" key="2">
    <citation type="journal article" date="2008" name="Nature">
        <title>The Phaeodactylum genome reveals the evolutionary history of diatom genomes.</title>
        <authorList>
            <person name="Bowler C."/>
            <person name="Allen A.E."/>
            <person name="Badger J.H."/>
            <person name="Grimwood J."/>
            <person name="Jabbari K."/>
            <person name="Kuo A."/>
            <person name="Maheswari U."/>
            <person name="Martens C."/>
            <person name="Maumus F."/>
            <person name="Otillar R.P."/>
            <person name="Rayko E."/>
            <person name="Salamov A."/>
            <person name="Vandepoele K."/>
            <person name="Beszteri B."/>
            <person name="Gruber A."/>
            <person name="Heijde M."/>
            <person name="Katinka M."/>
            <person name="Mock T."/>
            <person name="Valentin K."/>
            <person name="Verret F."/>
            <person name="Berges J.A."/>
            <person name="Brownlee C."/>
            <person name="Cadoret J.P."/>
            <person name="Chiovitti A."/>
            <person name="Choi C.J."/>
            <person name="Coesel S."/>
            <person name="De Martino A."/>
            <person name="Detter J.C."/>
            <person name="Durkin C."/>
            <person name="Falciatore A."/>
            <person name="Fournet J."/>
            <person name="Haruta M."/>
            <person name="Huysman M.J."/>
            <person name="Jenkins B.D."/>
            <person name="Jiroutova K."/>
            <person name="Jorgensen R.E."/>
            <person name="Joubert Y."/>
            <person name="Kaplan A."/>
            <person name="Kroger N."/>
            <person name="Kroth P.G."/>
            <person name="La Roche J."/>
            <person name="Lindquist E."/>
            <person name="Lommer M."/>
            <person name="Martin-Jezequel V."/>
            <person name="Lopez P.J."/>
            <person name="Lucas S."/>
            <person name="Mangogna M."/>
            <person name="McGinnis K."/>
            <person name="Medlin L.K."/>
            <person name="Montsant A."/>
            <person name="Oudot-Le Secq M.P."/>
            <person name="Napoli C."/>
            <person name="Obornik M."/>
            <person name="Parker M.S."/>
            <person name="Petit J.L."/>
            <person name="Porcel B.M."/>
            <person name="Poulsen N."/>
            <person name="Robison M."/>
            <person name="Rychlewski L."/>
            <person name="Rynearson T.A."/>
            <person name="Schmutz J."/>
            <person name="Shapiro H."/>
            <person name="Siaut M."/>
            <person name="Stanley M."/>
            <person name="Sussman M.R."/>
            <person name="Taylor A.R."/>
            <person name="Vardi A."/>
            <person name="von Dassow P."/>
            <person name="Vyverman W."/>
            <person name="Willis A."/>
            <person name="Wyrwicz L.S."/>
            <person name="Rokhsar D.S."/>
            <person name="Weissenbach J."/>
            <person name="Armbrust E.V."/>
            <person name="Green B.R."/>
            <person name="Van de Peer Y."/>
            <person name="Grigoriev I.V."/>
        </authorList>
    </citation>
    <scope>NUCLEOTIDE SEQUENCE [LARGE SCALE GENOMIC DNA]</scope>
    <source>
        <strain evidence="14 15">CCMP1335</strain>
    </source>
</reference>
<evidence type="ECO:0000256" key="2">
    <source>
        <dbReference type="ARBA" id="ARBA00022741"/>
    </source>
</evidence>
<dbReference type="Gene3D" id="3.30.40.10">
    <property type="entry name" value="Zinc/RING finger domain, C3HC4 (zinc finger)"/>
    <property type="match status" value="1"/>
</dbReference>
<dbReference type="Pfam" id="PF06733">
    <property type="entry name" value="DEAD_2"/>
    <property type="match status" value="2"/>
</dbReference>
<dbReference type="GO" id="GO:0005634">
    <property type="term" value="C:nucleus"/>
    <property type="evidence" value="ECO:0000318"/>
    <property type="project" value="GO_Central"/>
</dbReference>
<dbReference type="GO" id="GO:1990918">
    <property type="term" value="P:double-strand break repair involved in meiotic recombination"/>
    <property type="evidence" value="ECO:0000318"/>
    <property type="project" value="GO_Central"/>
</dbReference>
<evidence type="ECO:0000256" key="1">
    <source>
        <dbReference type="ARBA" id="ARBA00022723"/>
    </source>
</evidence>
<evidence type="ECO:0000259" key="12">
    <source>
        <dbReference type="PROSITE" id="PS50106"/>
    </source>
</evidence>
<dbReference type="InterPro" id="IPR036034">
    <property type="entry name" value="PDZ_sf"/>
</dbReference>
<dbReference type="InterPro" id="IPR040089">
    <property type="entry name" value="RNF26_mRING-HC-C3HC5"/>
</dbReference>
<dbReference type="InterPro" id="IPR001478">
    <property type="entry name" value="PDZ"/>
</dbReference>
<evidence type="ECO:0000313" key="15">
    <source>
        <dbReference type="Proteomes" id="UP000001449"/>
    </source>
</evidence>
<feature type="compositionally biased region" description="Low complexity" evidence="10">
    <location>
        <begin position="130"/>
        <end position="140"/>
    </location>
</feature>
<dbReference type="InterPro" id="IPR006554">
    <property type="entry name" value="Helicase-like_DEXD_c2"/>
</dbReference>
<dbReference type="InterPro" id="IPR014013">
    <property type="entry name" value="Helic_SF1/SF2_ATP-bd_DinG/Rad3"/>
</dbReference>
<dbReference type="Pfam" id="PF13307">
    <property type="entry name" value="Helicase_C_2"/>
    <property type="match status" value="1"/>
</dbReference>
<feature type="region of interest" description="Disordered" evidence="10">
    <location>
        <begin position="425"/>
        <end position="459"/>
    </location>
</feature>
<keyword evidence="5" id="KW-0067">ATP-binding</keyword>
<keyword evidence="1" id="KW-0479">Metal-binding</keyword>
<feature type="compositionally biased region" description="Polar residues" evidence="10">
    <location>
        <begin position="1609"/>
        <end position="1623"/>
    </location>
</feature>
<gene>
    <name evidence="14" type="ORF">THAPSDRAFT_5916</name>
</gene>
<dbReference type="SMART" id="SM00488">
    <property type="entry name" value="DEXDc2"/>
    <property type="match status" value="1"/>
</dbReference>
<evidence type="ECO:0000256" key="10">
    <source>
        <dbReference type="SAM" id="MobiDB-lite"/>
    </source>
</evidence>
<dbReference type="PROSITE" id="PS00690">
    <property type="entry name" value="DEAH_ATP_HELICASE"/>
    <property type="match status" value="1"/>
</dbReference>
<dbReference type="HOGENOM" id="CLU_236968_0_0_1"/>
<dbReference type="Pfam" id="PF13920">
    <property type="entry name" value="zf-C3HC4_3"/>
    <property type="match status" value="1"/>
</dbReference>
<evidence type="ECO:0000259" key="11">
    <source>
        <dbReference type="PROSITE" id="PS50089"/>
    </source>
</evidence>
<feature type="compositionally biased region" description="Low complexity" evidence="10">
    <location>
        <begin position="436"/>
        <end position="454"/>
    </location>
</feature>
<name>B8C513_THAPS</name>
<dbReference type="GO" id="GO:0006289">
    <property type="term" value="P:nucleotide-excision repair"/>
    <property type="evidence" value="ECO:0000318"/>
    <property type="project" value="GO_Central"/>
</dbReference>
<feature type="region of interest" description="Disordered" evidence="10">
    <location>
        <begin position="1598"/>
        <end position="1623"/>
    </location>
</feature>
<dbReference type="STRING" id="35128.B8C513"/>
<feature type="compositionally biased region" description="Basic and acidic residues" evidence="10">
    <location>
        <begin position="94"/>
        <end position="103"/>
    </location>
</feature>
<dbReference type="PANTHER" id="PTHR11472">
    <property type="entry name" value="DNA REPAIR DEAD HELICASE RAD3/XP-D SUBFAMILY MEMBER"/>
    <property type="match status" value="1"/>
</dbReference>
<feature type="compositionally biased region" description="Low complexity" evidence="10">
    <location>
        <begin position="76"/>
        <end position="91"/>
    </location>
</feature>
<dbReference type="InterPro" id="IPR006555">
    <property type="entry name" value="ATP-dep_Helicase_C"/>
</dbReference>
<feature type="compositionally biased region" description="Acidic residues" evidence="10">
    <location>
        <begin position="155"/>
        <end position="170"/>
    </location>
</feature>
<feature type="region of interest" description="Disordered" evidence="10">
    <location>
        <begin position="1681"/>
        <end position="1744"/>
    </location>
</feature>
<dbReference type="SMART" id="SM00228">
    <property type="entry name" value="PDZ"/>
    <property type="match status" value="1"/>
</dbReference>
<evidence type="ECO:0000259" key="13">
    <source>
        <dbReference type="PROSITE" id="PS51193"/>
    </source>
</evidence>
<keyword evidence="4" id="KW-0347">Helicase</keyword>
<dbReference type="CDD" id="cd16788">
    <property type="entry name" value="mRING-HC-C3HC5_RNF26"/>
    <property type="match status" value="1"/>
</dbReference>
<evidence type="ECO:0000256" key="4">
    <source>
        <dbReference type="ARBA" id="ARBA00022806"/>
    </source>
</evidence>
<dbReference type="FunFam" id="3.40.50.300:FF:005590">
    <property type="entry name" value="Uncharacterized protein"/>
    <property type="match status" value="1"/>
</dbReference>
<dbReference type="Gene3D" id="3.40.50.300">
    <property type="entry name" value="P-loop containing nucleotide triphosphate hydrolases"/>
    <property type="match status" value="2"/>
</dbReference>
<evidence type="ECO:0000256" key="9">
    <source>
        <dbReference type="PROSITE-ProRule" id="PRU00175"/>
    </source>
</evidence>
<dbReference type="SUPFAM" id="SSF50156">
    <property type="entry name" value="PDZ domain-like"/>
    <property type="match status" value="1"/>
</dbReference>
<proteinExistence type="predicted"/>
<dbReference type="PaxDb" id="35128-Thaps5916"/>
<dbReference type="OMA" id="ELPTHNE"/>
<dbReference type="InterPro" id="IPR027417">
    <property type="entry name" value="P-loop_NTPase"/>
</dbReference>
<sequence length="1848" mass="201048">MATTRHGVSKPNSATNSNNGINEENHGNTGGVVGSPSHRKRGAAKPPSSNDDGTNVGGSGGPDIAVDDTNDENFADNSNSSNFTGSTSSGGNDDGSRVDETPSKRARRSSSLFSQFQSASSTAAVAEQENNSINDSNSNDGVQLKVEPHAINTANDDDDNNNNNDGDSDIEVLSPTRFKDASMNYGGPAVSRGGAAGNENTTEEDEDEIQVTASNTTNPNIDYPHMRHSCGVFPFRTSNSNGAHGESSSNTDTNDQHCQKCYCYICDTPSSECEYWSQSKIASTKEKVALGTLDSGLFDKLSEMGGHCDAFVDKGGVISDGGNSYHGGRRNNSNAGGWDALREFVMKRKNPNATTQREEHGEVTVLNTPRNPYQGNNNSNPPTNPYQNQMAQIQNLIHNEFMATNEEENNTTAEANEKALVEEEQLQRARGGGGSAAAASSSSSIATATTATSTYDSNNSNKIQRKKMEGDIPNLSLYNSFFVEGIKIGWPFPQVMKPQRQMAIHLIKALKNSKHVVLESPTGTGKSAAILCSVLAWQRFHYKQMLKERRDERSSTAADVAERNEGAASEPKKVTIVYCSRTHSQVAQMVASLKSTPYRPRMAILGSRERLCIHKSIKPRGKNAEAVSGINVNNECRVRVRNTEKSRKHKLSNPDSRDPYLDDDPPESMPGDGNTYNPVEEGVEEETEENRFIGRSKTCSHYRQLTTNRVANLAHSTFVPNNKVDCCSAGGKKSTYGAHDIEDLVNFGVDPYLQKEVALYRGKGVKTFGLSLIKQSGSNSCVIQSTKKDYPADVNGSLKSGDRILRVNGNDVSQSSPTSVAGMIRDVTADPLLLDVTRGGSGTLSQGDGSYSSHAACPYYISHILAKDAEIIFAPYNYVLDPSIRDAMGLDLTGSVVILDEAHNVEDTLRSAGSGEFGEFALCELIVMLNNYAITEKSTTNMMEVGGIAPPSGDSTETAYLCDVAHVLLLFVEKIANKLRAAKQSFERNPGAKGADAVLRESEKFHSPDDTEYEVTFDGPSGNGLRGKPVGCLPFFEQLGLTSDDFEMLARYVEAFEKFFRGHEPNEASGERDRISNLVDSLIDLVHKMYAALKTPEHYYAAVMCKANGSLEHARCGVVDESEGNGGRSKRKPKLLPLIPPRTANHPNRPPNPCLHACCKAQCINILDPIRHGNGCDGSTPKWEATLHLNLLTPGPLMQQLSNECRTLVLASGSLSPLPSLCAELNLFPADASIGVSSPKPTSTQDILQPTVQKRLQNRPPPLEADHVVDLDKQLFAVSIGAFADGSELRVAQKNYSQNSFIEKLGDTIVNIISGIPKGGVLIFLPSYSLLRRCERLWNPNGYRNNRRSFWSQQEESDGPSVFDRLKQLKHNVIVEPTGGQDEFEAKKDEYMESVKHFGGCVLFAVFRGKMSEGISFNDNNARGVICVGLPLPSAFSLPIQVKMKYNDEQRKLRHRTDLLPGREWYQQQAYRAIAQALGRCIRHAADYGAIFLLDSRHCDDGSPNDGIPNAHKNLPKWMRRSVKNLSMNTSGRASMLNYVSSSKTVMGGYPGLRQELRRFFMAAKPHVASVIQKQHKLIADAQEKSAVFTFDSRANTWSEAKSPPPTVATKSPSQYSRSNSSIDAKLKTASLSSAAKSNESSSDDEDIVVIVKPSSKQGIQIVTSKQNTLKDAFKKQQTLAPAAATSGSGKPSSIRTSSSKSARAPSNLKNMFEKQRAASASTQGEVSTQADVEPTHSPLVRSTQPVRTDDANTHCFVKSPFVQETFSPIAGAAVASSAPLQQVDIGSQASAMESDEHLCVVCEDAKKEVIILPCKHMCLCKKCANFDIMKLCPLCRSPVQDSLDVYW</sequence>
<dbReference type="SUPFAM" id="SSF57850">
    <property type="entry name" value="RING/U-box"/>
    <property type="match status" value="1"/>
</dbReference>
<protein>
    <recommendedName>
        <fullName evidence="16">DNA helicase</fullName>
    </recommendedName>
</protein>
<dbReference type="InterPro" id="IPR013083">
    <property type="entry name" value="Znf_RING/FYVE/PHD"/>
</dbReference>
<accession>B8C513</accession>
<feature type="region of interest" description="Disordered" evidence="10">
    <location>
        <begin position="641"/>
        <end position="692"/>
    </location>
</feature>
<dbReference type="GO" id="GO:0016818">
    <property type="term" value="F:hydrolase activity, acting on acid anhydrides, in phosphorus-containing anhydrides"/>
    <property type="evidence" value="ECO:0007669"/>
    <property type="project" value="InterPro"/>
</dbReference>
<keyword evidence="6" id="KW-0408">Iron</keyword>
<dbReference type="InterPro" id="IPR001841">
    <property type="entry name" value="Znf_RING"/>
</dbReference>
<dbReference type="SMART" id="SM00491">
    <property type="entry name" value="HELICc2"/>
    <property type="match status" value="1"/>
</dbReference>
<keyword evidence="3" id="KW-0378">Hydrolase</keyword>
<feature type="compositionally biased region" description="Low complexity" evidence="10">
    <location>
        <begin position="109"/>
        <end position="121"/>
    </location>
</feature>
<evidence type="ECO:0000313" key="14">
    <source>
        <dbReference type="EMBL" id="EED91038.1"/>
    </source>
</evidence>
<dbReference type="SMART" id="SM00184">
    <property type="entry name" value="RING"/>
    <property type="match status" value="1"/>
</dbReference>
<dbReference type="PROSITE" id="PS51193">
    <property type="entry name" value="HELICASE_ATP_BIND_2"/>
    <property type="match status" value="1"/>
</dbReference>